<evidence type="ECO:0000313" key="1">
    <source>
        <dbReference type="EMBL" id="SNR78491.1"/>
    </source>
</evidence>
<gene>
    <name evidence="1" type="ORF">SAMN06266787_1301</name>
</gene>
<proteinExistence type="predicted"/>
<reference evidence="1 2" key="1">
    <citation type="submission" date="2017-06" db="EMBL/GenBank/DDBJ databases">
        <authorList>
            <person name="Kim H.J."/>
            <person name="Triplett B.A."/>
        </authorList>
    </citation>
    <scope>NUCLEOTIDE SEQUENCE [LARGE SCALE GENOMIC DNA]</scope>
    <source>
        <strain evidence="1 2">DSM 19316</strain>
    </source>
</reference>
<dbReference type="AlphaFoldDB" id="A0A238Z6H3"/>
<sequence length="124" mass="13438">MVTNCFANATNRSKWICGGDEETPLLFGVQDFDDEKDGSSFCGPMDIVLRKVSVCDPVANLVGILIGYEMAEGVLLFIRVSHDRRLTRLRIQNSPPCCLATFGKVGGICKCPLPGLSGLRINAC</sequence>
<dbReference type="EMBL" id="FZNK01000030">
    <property type="protein sequence ID" value="SNR78491.1"/>
    <property type="molecule type" value="Genomic_DNA"/>
</dbReference>
<name>A0A238Z6H3_HALEZ</name>
<dbReference type="Proteomes" id="UP000198297">
    <property type="component" value="Unassembled WGS sequence"/>
</dbReference>
<protein>
    <submittedName>
        <fullName evidence="1">Uncharacterized protein</fullName>
    </submittedName>
</protein>
<evidence type="ECO:0000313" key="2">
    <source>
        <dbReference type="Proteomes" id="UP000198297"/>
    </source>
</evidence>
<accession>A0A238Z6H3</accession>
<organism evidence="1 2">
    <name type="scientific">Halorubrum ezzemoulense</name>
    <name type="common">Halorubrum chaoviator</name>
    <dbReference type="NCBI Taxonomy" id="337243"/>
    <lineage>
        <taxon>Archaea</taxon>
        <taxon>Methanobacteriati</taxon>
        <taxon>Methanobacteriota</taxon>
        <taxon>Stenosarchaea group</taxon>
        <taxon>Halobacteria</taxon>
        <taxon>Halobacteriales</taxon>
        <taxon>Haloferacaceae</taxon>
        <taxon>Halorubrum</taxon>
    </lineage>
</organism>